<dbReference type="GO" id="GO:0008236">
    <property type="term" value="F:serine-type peptidase activity"/>
    <property type="evidence" value="ECO:0007669"/>
    <property type="project" value="InterPro"/>
</dbReference>
<dbReference type="GO" id="GO:0006508">
    <property type="term" value="P:proteolysis"/>
    <property type="evidence" value="ECO:0007669"/>
    <property type="project" value="InterPro"/>
</dbReference>
<reference evidence="4 6" key="2">
    <citation type="submission" date="2016-10" db="EMBL/GenBank/DDBJ databases">
        <authorList>
            <person name="de Groot N.N."/>
        </authorList>
    </citation>
    <scope>NUCLEOTIDE SEQUENCE [LARGE SCALE GENOMIC DNA]</scope>
    <source>
        <strain evidence="4 6">DSM 23048</strain>
    </source>
</reference>
<evidence type="ECO:0000313" key="4">
    <source>
        <dbReference type="EMBL" id="SEI70339.1"/>
    </source>
</evidence>
<dbReference type="InterPro" id="IPR029045">
    <property type="entry name" value="ClpP/crotonase-like_dom_sf"/>
</dbReference>
<dbReference type="Gene3D" id="3.90.226.10">
    <property type="entry name" value="2-enoyl-CoA Hydratase, Chain A, domain 1"/>
    <property type="match status" value="1"/>
</dbReference>
<gene>
    <name evidence="3" type="ORF">AV926_13365</name>
    <name evidence="4" type="ORF">SAMN04488018_103146</name>
</gene>
<accession>A0A163XKH7</accession>
<dbReference type="EMBL" id="FNYS01000003">
    <property type="protein sequence ID" value="SEI70339.1"/>
    <property type="molecule type" value="Genomic_DNA"/>
</dbReference>
<proteinExistence type="predicted"/>
<reference evidence="3 5" key="1">
    <citation type="submission" date="2016-01" db="EMBL/GenBank/DDBJ databases">
        <title>Whole genome sequencing of Myroides marinus L41.</title>
        <authorList>
            <person name="Hong K.W."/>
        </authorList>
    </citation>
    <scope>NUCLEOTIDE SEQUENCE [LARGE SCALE GENOMIC DNA]</scope>
    <source>
        <strain evidence="3 5">L41</strain>
    </source>
</reference>
<dbReference type="EMBL" id="LQNU01000066">
    <property type="protein sequence ID" value="KZE78027.1"/>
    <property type="molecule type" value="Genomic_DNA"/>
</dbReference>
<name>A0A163XKH7_9FLAO</name>
<dbReference type="RefSeq" id="WP_038987321.1">
    <property type="nucleotide sequence ID" value="NZ_FNYS01000003.1"/>
</dbReference>
<evidence type="ECO:0000313" key="5">
    <source>
        <dbReference type="Proteomes" id="UP000076630"/>
    </source>
</evidence>
<dbReference type="Pfam" id="PF03572">
    <property type="entry name" value="Peptidase_S41"/>
    <property type="match status" value="1"/>
</dbReference>
<sequence>MIKKGLLLIALLMSSSVVFGQKKYSELTKEDYLNDFDILINIIKNQHPNPFRSINAKEFDKKVVEIRKNLEENPSYATFLLSNPIPLIHDAHSSLSTDTTIFEDFTKETTFFPMNTIVYEGKVFVNQHNPNIPVGSIITSVNDVNSKSYLDRINVTTDGQIVADDAKDFSFYVSLMNPGAEEYKITYQDSLNAVEKKEVTIKSVNYARNYYNVQKAILPVDLISYSYGIYGRKLNDDTYLLTIKTFAFSEEFAYQKLSSFFEKLNADGVKNLIIDVRGNGGGYLSNIPLFYSFISQEKVFKNSYRYATKVVDINVRENLIDGSGRQYSDMDIKNMNNFMYQRYDKSEVPGDEYYYGNNRLDESYVENYPRDRYYFEGNTMLLIDNNTVSAAAYFASLFKENKRGMIIGQETRTCSNFTTASWFINYKLPNTQTVVDLPRSEVFFNNLISTREGCRGVLPDYSVDESAFYKSLIKEEDPELTLALELLKRQLQEPELKEP</sequence>
<evidence type="ECO:0000313" key="3">
    <source>
        <dbReference type="EMBL" id="KZE78027.1"/>
    </source>
</evidence>
<keyword evidence="1" id="KW-0732">Signal</keyword>
<dbReference type="AlphaFoldDB" id="A0A163XKH7"/>
<dbReference type="PANTHER" id="PTHR32060">
    <property type="entry name" value="TAIL-SPECIFIC PROTEASE"/>
    <property type="match status" value="1"/>
</dbReference>
<feature type="chain" id="PRO_5015051792" evidence="1">
    <location>
        <begin position="21"/>
        <end position="499"/>
    </location>
</feature>
<dbReference type="Proteomes" id="UP000183077">
    <property type="component" value="Unassembled WGS sequence"/>
</dbReference>
<dbReference type="OrthoDB" id="5480566at2"/>
<dbReference type="GO" id="GO:0004175">
    <property type="term" value="F:endopeptidase activity"/>
    <property type="evidence" value="ECO:0007669"/>
    <property type="project" value="TreeGrafter"/>
</dbReference>
<dbReference type="GO" id="GO:0007165">
    <property type="term" value="P:signal transduction"/>
    <property type="evidence" value="ECO:0007669"/>
    <property type="project" value="TreeGrafter"/>
</dbReference>
<dbReference type="GO" id="GO:0030288">
    <property type="term" value="C:outer membrane-bounded periplasmic space"/>
    <property type="evidence" value="ECO:0007669"/>
    <property type="project" value="TreeGrafter"/>
</dbReference>
<feature type="signal peptide" evidence="1">
    <location>
        <begin position="1"/>
        <end position="20"/>
    </location>
</feature>
<dbReference type="PANTHER" id="PTHR32060:SF30">
    <property type="entry name" value="CARBOXY-TERMINAL PROCESSING PROTEASE CTPA"/>
    <property type="match status" value="1"/>
</dbReference>
<dbReference type="GeneID" id="82256272"/>
<evidence type="ECO:0000313" key="6">
    <source>
        <dbReference type="Proteomes" id="UP000183077"/>
    </source>
</evidence>
<evidence type="ECO:0000259" key="2">
    <source>
        <dbReference type="Pfam" id="PF03572"/>
    </source>
</evidence>
<dbReference type="Proteomes" id="UP000076630">
    <property type="component" value="Unassembled WGS sequence"/>
</dbReference>
<protein>
    <submittedName>
        <fullName evidence="3">Peptidase S41</fullName>
    </submittedName>
    <submittedName>
        <fullName evidence="4">Peptidase family S41</fullName>
    </submittedName>
</protein>
<feature type="domain" description="Tail specific protease" evidence="2">
    <location>
        <begin position="241"/>
        <end position="462"/>
    </location>
</feature>
<organism evidence="3 5">
    <name type="scientific">Myroides marinus</name>
    <dbReference type="NCBI Taxonomy" id="703342"/>
    <lineage>
        <taxon>Bacteria</taxon>
        <taxon>Pseudomonadati</taxon>
        <taxon>Bacteroidota</taxon>
        <taxon>Flavobacteriia</taxon>
        <taxon>Flavobacteriales</taxon>
        <taxon>Flavobacteriaceae</taxon>
        <taxon>Myroides</taxon>
    </lineage>
</organism>
<keyword evidence="5" id="KW-1185">Reference proteome</keyword>
<dbReference type="SUPFAM" id="SSF52096">
    <property type="entry name" value="ClpP/crotonase"/>
    <property type="match status" value="1"/>
</dbReference>
<dbReference type="InterPro" id="IPR005151">
    <property type="entry name" value="Tail-specific_protease"/>
</dbReference>
<evidence type="ECO:0000256" key="1">
    <source>
        <dbReference type="SAM" id="SignalP"/>
    </source>
</evidence>